<dbReference type="RefSeq" id="WP_188912934.1">
    <property type="nucleotide sequence ID" value="NZ_BMMF01000006.1"/>
</dbReference>
<keyword evidence="3" id="KW-1185">Reference proteome</keyword>
<accession>A0A917Q8L3</accession>
<name>A0A917Q8L3_9HYPH</name>
<gene>
    <name evidence="2" type="ORF">GCM10011322_22750</name>
</gene>
<protein>
    <submittedName>
        <fullName evidence="2">Uncharacterized protein</fullName>
    </submittedName>
</protein>
<dbReference type="AlphaFoldDB" id="A0A917Q8L3"/>
<dbReference type="Proteomes" id="UP000600449">
    <property type="component" value="Unassembled WGS sequence"/>
</dbReference>
<organism evidence="2 3">
    <name type="scientific">Salinarimonas ramus</name>
    <dbReference type="NCBI Taxonomy" id="690164"/>
    <lineage>
        <taxon>Bacteria</taxon>
        <taxon>Pseudomonadati</taxon>
        <taxon>Pseudomonadota</taxon>
        <taxon>Alphaproteobacteria</taxon>
        <taxon>Hyphomicrobiales</taxon>
        <taxon>Salinarimonadaceae</taxon>
        <taxon>Salinarimonas</taxon>
    </lineage>
</organism>
<evidence type="ECO:0000313" key="3">
    <source>
        <dbReference type="Proteomes" id="UP000600449"/>
    </source>
</evidence>
<reference evidence="2 3" key="1">
    <citation type="journal article" date="2014" name="Int. J. Syst. Evol. Microbiol.">
        <title>Complete genome sequence of Corynebacterium casei LMG S-19264T (=DSM 44701T), isolated from a smear-ripened cheese.</title>
        <authorList>
            <consortium name="US DOE Joint Genome Institute (JGI-PGF)"/>
            <person name="Walter F."/>
            <person name="Albersmeier A."/>
            <person name="Kalinowski J."/>
            <person name="Ruckert C."/>
        </authorList>
    </citation>
    <scope>NUCLEOTIDE SEQUENCE [LARGE SCALE GENOMIC DNA]</scope>
    <source>
        <strain evidence="2 3">CGMCC 1.9161</strain>
    </source>
</reference>
<evidence type="ECO:0000256" key="1">
    <source>
        <dbReference type="SAM" id="SignalP"/>
    </source>
</evidence>
<dbReference type="EMBL" id="BMMF01000006">
    <property type="protein sequence ID" value="GGK35363.1"/>
    <property type="molecule type" value="Genomic_DNA"/>
</dbReference>
<feature type="chain" id="PRO_5036696356" evidence="1">
    <location>
        <begin position="29"/>
        <end position="328"/>
    </location>
</feature>
<keyword evidence="1" id="KW-0732">Signal</keyword>
<feature type="signal peptide" evidence="1">
    <location>
        <begin position="1"/>
        <end position="28"/>
    </location>
</feature>
<evidence type="ECO:0000313" key="2">
    <source>
        <dbReference type="EMBL" id="GGK35363.1"/>
    </source>
</evidence>
<sequence length="328" mass="34220">MLRPLRHAAAFAALALALAAAPVSPASAASLDGLAVAIENRTVPALCAGARNVALTLASEEARRFTIVAAHPAFLPMLGASDAPAADLLACASEAAPAAAPAEPPVRNTLYEDAGLRLVGVKRPGGLFAAAEVPVRVGDAQPGGYALVELWVTQDGRSEPVLTLETATGLWRMRPLAPEGRGTTSFGAGAVIGPLQDLDEGKGERLRTRIESVVFAPRARTMQLAFVEGGGAAVRLAELDRERLVLEVVFDRPVVGRPFTAIVGDHVTRSVSEIAEIAVRDADAPGWREAPITAFESGLATDLWVGRTAPSRRATSAPDLAIGRFEPR</sequence>
<proteinExistence type="predicted"/>
<comment type="caution">
    <text evidence="2">The sequence shown here is derived from an EMBL/GenBank/DDBJ whole genome shotgun (WGS) entry which is preliminary data.</text>
</comment>